<accession>A0ABW7SDD9</accession>
<reference evidence="3 4" key="1">
    <citation type="submission" date="2024-10" db="EMBL/GenBank/DDBJ databases">
        <title>The Natural Products Discovery Center: Release of the First 8490 Sequenced Strains for Exploring Actinobacteria Biosynthetic Diversity.</title>
        <authorList>
            <person name="Kalkreuter E."/>
            <person name="Kautsar S.A."/>
            <person name="Yang D."/>
            <person name="Bader C.D."/>
            <person name="Teijaro C.N."/>
            <person name="Fluegel L."/>
            <person name="Davis C.M."/>
            <person name="Simpson J.R."/>
            <person name="Lauterbach L."/>
            <person name="Steele A.D."/>
            <person name="Gui C."/>
            <person name="Meng S."/>
            <person name="Li G."/>
            <person name="Viehrig K."/>
            <person name="Ye F."/>
            <person name="Su P."/>
            <person name="Kiefer A.F."/>
            <person name="Nichols A."/>
            <person name="Cepeda A.J."/>
            <person name="Yan W."/>
            <person name="Fan B."/>
            <person name="Jiang Y."/>
            <person name="Adhikari A."/>
            <person name="Zheng C.-J."/>
            <person name="Schuster L."/>
            <person name="Cowan T.M."/>
            <person name="Smanski M.J."/>
            <person name="Chevrette M.G."/>
            <person name="De Carvalho L.P.S."/>
            <person name="Shen B."/>
        </authorList>
    </citation>
    <scope>NUCLEOTIDE SEQUENCE [LARGE SCALE GENOMIC DNA]</scope>
    <source>
        <strain evidence="3 4">NPDC021253</strain>
    </source>
</reference>
<organism evidence="3 4">
    <name type="scientific">Micromonospora rubida</name>
    <dbReference type="NCBI Taxonomy" id="2697657"/>
    <lineage>
        <taxon>Bacteria</taxon>
        <taxon>Bacillati</taxon>
        <taxon>Actinomycetota</taxon>
        <taxon>Actinomycetes</taxon>
        <taxon>Micromonosporales</taxon>
        <taxon>Micromonosporaceae</taxon>
        <taxon>Micromonospora</taxon>
    </lineage>
</organism>
<feature type="compositionally biased region" description="Pro residues" evidence="1">
    <location>
        <begin position="1"/>
        <end position="15"/>
    </location>
</feature>
<evidence type="ECO:0000256" key="1">
    <source>
        <dbReference type="SAM" id="MobiDB-lite"/>
    </source>
</evidence>
<dbReference type="RefSeq" id="WP_396676380.1">
    <property type="nucleotide sequence ID" value="NZ_JBIRPU010000002.1"/>
</dbReference>
<keyword evidence="4" id="KW-1185">Reference proteome</keyword>
<feature type="region of interest" description="Disordered" evidence="1">
    <location>
        <begin position="1"/>
        <end position="92"/>
    </location>
</feature>
<protein>
    <recommendedName>
        <fullName evidence="5">Serine protease</fullName>
    </recommendedName>
</protein>
<evidence type="ECO:0000313" key="4">
    <source>
        <dbReference type="Proteomes" id="UP001611075"/>
    </source>
</evidence>
<dbReference type="Proteomes" id="UP001611075">
    <property type="component" value="Unassembled WGS sequence"/>
</dbReference>
<evidence type="ECO:0000256" key="2">
    <source>
        <dbReference type="SAM" id="Phobius"/>
    </source>
</evidence>
<evidence type="ECO:0000313" key="3">
    <source>
        <dbReference type="EMBL" id="MFI0791704.1"/>
    </source>
</evidence>
<dbReference type="EMBL" id="JBIRPU010000002">
    <property type="protein sequence ID" value="MFI0791704.1"/>
    <property type="molecule type" value="Genomic_DNA"/>
</dbReference>
<keyword evidence="2" id="KW-0472">Membrane</keyword>
<proteinExistence type="predicted"/>
<keyword evidence="2" id="KW-1133">Transmembrane helix</keyword>
<sequence length="174" mass="16834">MVPAPALPAWPPPEPTPHRDGPAGHPGGSTPGRPVSGGPAPTADRPTPGLYGSAPTTAWPAASPPGQPGGRVPAGPPGRPDPATADLASTAYGTEGPGFATVALPTGAALDNSGSLTGHILAQGWADAPTPRSRTTKVVAVLAVSLGLLVAIGVLVVLVANDAMGGLVGGLLNK</sequence>
<evidence type="ECO:0008006" key="5">
    <source>
        <dbReference type="Google" id="ProtNLM"/>
    </source>
</evidence>
<comment type="caution">
    <text evidence="3">The sequence shown here is derived from an EMBL/GenBank/DDBJ whole genome shotgun (WGS) entry which is preliminary data.</text>
</comment>
<feature type="transmembrane region" description="Helical" evidence="2">
    <location>
        <begin position="138"/>
        <end position="160"/>
    </location>
</feature>
<name>A0ABW7SDD9_9ACTN</name>
<keyword evidence="2" id="KW-0812">Transmembrane</keyword>
<gene>
    <name evidence="3" type="ORF">ACH4OY_03225</name>
</gene>